<dbReference type="RefSeq" id="WP_016211144.1">
    <property type="nucleotide sequence ID" value="NZ_CP012413.1"/>
</dbReference>
<dbReference type="InterPro" id="IPR050790">
    <property type="entry name" value="ExbB/TolQ_transport"/>
</dbReference>
<dbReference type="GO" id="GO:0005886">
    <property type="term" value="C:plasma membrane"/>
    <property type="evidence" value="ECO:0007669"/>
    <property type="project" value="UniProtKB-SubCell"/>
</dbReference>
<dbReference type="GeneID" id="66741071"/>
<evidence type="ECO:0000256" key="1">
    <source>
        <dbReference type="ARBA" id="ARBA00004651"/>
    </source>
</evidence>
<organism evidence="8 9">
    <name type="scientific">Piscirickettsia salmonis</name>
    <dbReference type="NCBI Taxonomy" id="1238"/>
    <lineage>
        <taxon>Bacteria</taxon>
        <taxon>Pseudomonadati</taxon>
        <taxon>Pseudomonadota</taxon>
        <taxon>Gammaproteobacteria</taxon>
        <taxon>Thiotrichales</taxon>
        <taxon>Piscirickettsiaceae</taxon>
        <taxon>Piscirickettsia</taxon>
    </lineage>
</organism>
<dbReference type="AlphaFoldDB" id="A0A9Q5VAZ5"/>
<keyword evidence="9" id="KW-1185">Reference proteome</keyword>
<accession>A0A9Q5VAZ5</accession>
<feature type="domain" description="MotA/TolQ/ExbB proton channel" evidence="7">
    <location>
        <begin position="67"/>
        <end position="187"/>
    </location>
</feature>
<dbReference type="GO" id="GO:0017038">
    <property type="term" value="P:protein import"/>
    <property type="evidence" value="ECO:0007669"/>
    <property type="project" value="TreeGrafter"/>
</dbReference>
<dbReference type="Proteomes" id="UP000422232">
    <property type="component" value="Chromosome"/>
</dbReference>
<evidence type="ECO:0000313" key="8">
    <source>
        <dbReference type="EMBL" id="QGO06003.1"/>
    </source>
</evidence>
<keyword evidence="3" id="KW-0812">Transmembrane</keyword>
<dbReference type="PANTHER" id="PTHR30625">
    <property type="entry name" value="PROTEIN TOLQ"/>
    <property type="match status" value="1"/>
</dbReference>
<evidence type="ECO:0000256" key="2">
    <source>
        <dbReference type="ARBA" id="ARBA00022475"/>
    </source>
</evidence>
<comment type="subcellular location">
    <subcellularLocation>
        <location evidence="1">Cell membrane</location>
        <topology evidence="1">Multi-pass membrane protein</topology>
    </subcellularLocation>
    <subcellularLocation>
        <location evidence="6">Membrane</location>
        <topology evidence="6">Multi-pass membrane protein</topology>
    </subcellularLocation>
</comment>
<evidence type="ECO:0000256" key="4">
    <source>
        <dbReference type="ARBA" id="ARBA00022989"/>
    </source>
</evidence>
<keyword evidence="6" id="KW-0813">Transport</keyword>
<keyword evidence="5" id="KW-0472">Membrane</keyword>
<evidence type="ECO:0000256" key="5">
    <source>
        <dbReference type="ARBA" id="ARBA00023136"/>
    </source>
</evidence>
<evidence type="ECO:0000313" key="9">
    <source>
        <dbReference type="Proteomes" id="UP000422232"/>
    </source>
</evidence>
<keyword evidence="6" id="KW-0653">Protein transport</keyword>
<dbReference type="EMBL" id="CP038908">
    <property type="protein sequence ID" value="QGO06003.1"/>
    <property type="molecule type" value="Genomic_DNA"/>
</dbReference>
<proteinExistence type="inferred from homology"/>
<evidence type="ECO:0000256" key="3">
    <source>
        <dbReference type="ARBA" id="ARBA00022692"/>
    </source>
</evidence>
<dbReference type="InterPro" id="IPR002898">
    <property type="entry name" value="MotA_ExbB_proton_chnl"/>
</dbReference>
<name>A0A9Q5VAZ5_PISSA</name>
<protein>
    <submittedName>
        <fullName evidence="8">Biopolymer transport protein ExbB</fullName>
    </submittedName>
</protein>
<comment type="similarity">
    <text evidence="6">Belongs to the exbB/tolQ family.</text>
</comment>
<keyword evidence="4" id="KW-1133">Transmembrane helix</keyword>
<dbReference type="PANTHER" id="PTHR30625:SF11">
    <property type="entry name" value="MOTA_TOLQ_EXBB PROTON CHANNEL DOMAIN-CONTAINING PROTEIN"/>
    <property type="match status" value="1"/>
</dbReference>
<evidence type="ECO:0000256" key="6">
    <source>
        <dbReference type="RuleBase" id="RU004057"/>
    </source>
</evidence>
<gene>
    <name evidence="8" type="primary">exbB_2</name>
    <name evidence="8" type="ORF">Psal009_01905</name>
</gene>
<sequence length="209" mass="22827">MLSLLATGGWLMAPILVLAVIAVAIILERFWYLRANYVLAEPIFDQAFDLLEHPAKKLVQWRDKVSHSPLGYMLVEGLEAKGQGRLAMEERMETAGRHAVLALERHLGTLGTIAAVSPLLGLLGTVFGMIKSFGALSAGAQVDALVLASGISEALLTTAAGLLIAIPCLFFYRYFQRRIDVLAALLEQHAKIFIERADLQRESHYAVSA</sequence>
<reference evidence="8 9" key="1">
    <citation type="submission" date="2019-04" db="EMBL/GenBank/DDBJ databases">
        <title>Complete genome sequencing of Piscirickettsia salmonis strain Psal-009.</title>
        <authorList>
            <person name="Schober I."/>
            <person name="Bunk B."/>
            <person name="Sproer C."/>
            <person name="Carril G.P."/>
            <person name="Riedel T."/>
            <person name="Flores-Herrera P.A."/>
            <person name="Nourdin-Galindo G."/>
            <person name="Marshall S.H."/>
            <person name="Overmann J."/>
        </authorList>
    </citation>
    <scope>NUCLEOTIDE SEQUENCE [LARGE SCALE GENOMIC DNA]</scope>
    <source>
        <strain evidence="8 9">Psal-009</strain>
    </source>
</reference>
<dbReference type="Pfam" id="PF01618">
    <property type="entry name" value="MotA_ExbB"/>
    <property type="match status" value="1"/>
</dbReference>
<evidence type="ECO:0000259" key="7">
    <source>
        <dbReference type="Pfam" id="PF01618"/>
    </source>
</evidence>
<keyword evidence="2" id="KW-1003">Cell membrane</keyword>